<sequence>MKQERARRTRELILDAAAEEFALQGYTNATVQAVAARTGMTKGALYGHFGTKEQLADELVRQAQEFWWLLMDGSGDGEAPAFEVLRGLVLGLSRQYHGNVRIRAAFRLLVDRPPAAGEPSLVETVERDLAGAVERARPGGAGTDLPAETVAMVLLAMVVGIHLIRRAEPEAELPGRIDQFWSVLAEALVRT</sequence>
<evidence type="ECO:0000313" key="7">
    <source>
        <dbReference type="Proteomes" id="UP000573327"/>
    </source>
</evidence>
<keyword evidence="1" id="KW-0805">Transcription regulation</keyword>
<dbReference type="InterPro" id="IPR001647">
    <property type="entry name" value="HTH_TetR"/>
</dbReference>
<organism evidence="6 7">
    <name type="scientific">Kitasatospora gansuensis</name>
    <dbReference type="NCBI Taxonomy" id="258050"/>
    <lineage>
        <taxon>Bacteria</taxon>
        <taxon>Bacillati</taxon>
        <taxon>Actinomycetota</taxon>
        <taxon>Actinomycetes</taxon>
        <taxon>Kitasatosporales</taxon>
        <taxon>Streptomycetaceae</taxon>
        <taxon>Kitasatospora</taxon>
    </lineage>
</organism>
<feature type="DNA-binding region" description="H-T-H motif" evidence="4">
    <location>
        <begin position="30"/>
        <end position="49"/>
    </location>
</feature>
<dbReference type="SUPFAM" id="SSF46689">
    <property type="entry name" value="Homeodomain-like"/>
    <property type="match status" value="1"/>
</dbReference>
<reference evidence="6 7" key="1">
    <citation type="submission" date="2020-08" db="EMBL/GenBank/DDBJ databases">
        <title>Sequencing the genomes of 1000 actinobacteria strains.</title>
        <authorList>
            <person name="Klenk H.-P."/>
        </authorList>
    </citation>
    <scope>NUCLEOTIDE SEQUENCE [LARGE SCALE GENOMIC DNA]</scope>
    <source>
        <strain evidence="6 7">DSM 44786</strain>
    </source>
</reference>
<dbReference type="AlphaFoldDB" id="A0A7W7SC13"/>
<evidence type="ECO:0000256" key="4">
    <source>
        <dbReference type="PROSITE-ProRule" id="PRU00335"/>
    </source>
</evidence>
<dbReference type="PROSITE" id="PS50977">
    <property type="entry name" value="HTH_TETR_2"/>
    <property type="match status" value="1"/>
</dbReference>
<dbReference type="GO" id="GO:0000976">
    <property type="term" value="F:transcription cis-regulatory region binding"/>
    <property type="evidence" value="ECO:0007669"/>
    <property type="project" value="TreeGrafter"/>
</dbReference>
<comment type="caution">
    <text evidence="6">The sequence shown here is derived from an EMBL/GenBank/DDBJ whole genome shotgun (WGS) entry which is preliminary data.</text>
</comment>
<dbReference type="Pfam" id="PF00440">
    <property type="entry name" value="TetR_N"/>
    <property type="match status" value="1"/>
</dbReference>
<evidence type="ECO:0000256" key="3">
    <source>
        <dbReference type="ARBA" id="ARBA00023163"/>
    </source>
</evidence>
<gene>
    <name evidence="6" type="ORF">F4556_003238</name>
</gene>
<evidence type="ECO:0000256" key="2">
    <source>
        <dbReference type="ARBA" id="ARBA00023125"/>
    </source>
</evidence>
<dbReference type="InterPro" id="IPR036271">
    <property type="entry name" value="Tet_transcr_reg_TetR-rel_C_sf"/>
</dbReference>
<dbReference type="SUPFAM" id="SSF48498">
    <property type="entry name" value="Tetracyclin repressor-like, C-terminal domain"/>
    <property type="match status" value="1"/>
</dbReference>
<name>A0A7W7SC13_9ACTN</name>
<protein>
    <submittedName>
        <fullName evidence="6">AcrR family transcriptional regulator</fullName>
    </submittedName>
</protein>
<accession>A0A7W7SC13</accession>
<dbReference type="InterPro" id="IPR050109">
    <property type="entry name" value="HTH-type_TetR-like_transc_reg"/>
</dbReference>
<dbReference type="InterPro" id="IPR009057">
    <property type="entry name" value="Homeodomain-like_sf"/>
</dbReference>
<dbReference type="GO" id="GO:0003700">
    <property type="term" value="F:DNA-binding transcription factor activity"/>
    <property type="evidence" value="ECO:0007669"/>
    <property type="project" value="TreeGrafter"/>
</dbReference>
<feature type="domain" description="HTH tetR-type" evidence="5">
    <location>
        <begin position="7"/>
        <end position="67"/>
    </location>
</feature>
<dbReference type="Proteomes" id="UP000573327">
    <property type="component" value="Unassembled WGS sequence"/>
</dbReference>
<keyword evidence="2 4" id="KW-0238">DNA-binding</keyword>
<dbReference type="PANTHER" id="PTHR30055:SF234">
    <property type="entry name" value="HTH-TYPE TRANSCRIPTIONAL REGULATOR BETI"/>
    <property type="match status" value="1"/>
</dbReference>
<keyword evidence="3" id="KW-0804">Transcription</keyword>
<evidence type="ECO:0000259" key="5">
    <source>
        <dbReference type="PROSITE" id="PS50977"/>
    </source>
</evidence>
<evidence type="ECO:0000256" key="1">
    <source>
        <dbReference type="ARBA" id="ARBA00023015"/>
    </source>
</evidence>
<dbReference type="EMBL" id="JACHJR010000001">
    <property type="protein sequence ID" value="MBB4947703.1"/>
    <property type="molecule type" value="Genomic_DNA"/>
</dbReference>
<keyword evidence="7" id="KW-1185">Reference proteome</keyword>
<dbReference type="Gene3D" id="1.10.357.10">
    <property type="entry name" value="Tetracycline Repressor, domain 2"/>
    <property type="match status" value="1"/>
</dbReference>
<dbReference type="PRINTS" id="PR00455">
    <property type="entry name" value="HTHTETR"/>
</dbReference>
<dbReference type="PANTHER" id="PTHR30055">
    <property type="entry name" value="HTH-TYPE TRANSCRIPTIONAL REGULATOR RUTR"/>
    <property type="match status" value="1"/>
</dbReference>
<dbReference type="RefSeq" id="WP_184916073.1">
    <property type="nucleotide sequence ID" value="NZ_JACHJR010000001.1"/>
</dbReference>
<evidence type="ECO:0000313" key="6">
    <source>
        <dbReference type="EMBL" id="MBB4947703.1"/>
    </source>
</evidence>
<proteinExistence type="predicted"/>